<dbReference type="OrthoDB" id="1885901at2759"/>
<sequence length="160" mass="17374">MKFAVAVFVALIAACSAINTRFINRYVHRNSQPAFIAGVGGCSQLCYLQPLKSTHYRRLPVQTELAYKVTLKTPEGDKEIECADDQYILDAAEEAGIELPYSCRAGSCSTCAGKVVSGGVDNSEQSFLDDSQLDAGFTLTCVAYPTSDCTVQTHMEEELI</sequence>
<dbReference type="SUPFAM" id="SSF54292">
    <property type="entry name" value="2Fe-2S ferredoxin-like"/>
    <property type="match status" value="1"/>
</dbReference>
<evidence type="ECO:0000256" key="5">
    <source>
        <dbReference type="ARBA" id="ARBA00022982"/>
    </source>
</evidence>
<dbReference type="InterPro" id="IPR006058">
    <property type="entry name" value="2Fe2S_fd_BS"/>
</dbReference>
<keyword evidence="9" id="KW-0732">Signal</keyword>
<evidence type="ECO:0000256" key="8">
    <source>
        <dbReference type="RuleBase" id="RU364001"/>
    </source>
</evidence>
<dbReference type="GO" id="GO:0022900">
    <property type="term" value="P:electron transport chain"/>
    <property type="evidence" value="ECO:0007669"/>
    <property type="project" value="InterPro"/>
</dbReference>
<dbReference type="EMBL" id="CDMY01000493">
    <property type="protein sequence ID" value="CEM17651.1"/>
    <property type="molecule type" value="Genomic_DNA"/>
</dbReference>
<feature type="domain" description="2Fe-2S ferredoxin-type" evidence="10">
    <location>
        <begin position="67"/>
        <end position="157"/>
    </location>
</feature>
<evidence type="ECO:0000256" key="4">
    <source>
        <dbReference type="ARBA" id="ARBA00022723"/>
    </source>
</evidence>
<proteinExistence type="inferred from homology"/>
<dbReference type="Proteomes" id="UP000041254">
    <property type="component" value="Unassembled WGS sequence"/>
</dbReference>
<evidence type="ECO:0000313" key="12">
    <source>
        <dbReference type="Proteomes" id="UP000041254"/>
    </source>
</evidence>
<comment type="cofactor">
    <cofactor evidence="8">
        <name>[2Fe-2S] cluster</name>
        <dbReference type="ChEBI" id="CHEBI:190135"/>
    </cofactor>
    <text evidence="8">Binds 1 [2Fe-2S] cluster.</text>
</comment>
<dbReference type="STRING" id="1169540.A0A0G4FSH6"/>
<evidence type="ECO:0000256" key="7">
    <source>
        <dbReference type="ARBA" id="ARBA00023014"/>
    </source>
</evidence>
<keyword evidence="12" id="KW-1185">Reference proteome</keyword>
<dbReference type="CDD" id="cd00207">
    <property type="entry name" value="fer2"/>
    <property type="match status" value="1"/>
</dbReference>
<dbReference type="PANTHER" id="PTHR43112">
    <property type="entry name" value="FERREDOXIN"/>
    <property type="match status" value="1"/>
</dbReference>
<accession>A0A0G4FSH6</accession>
<dbReference type="PROSITE" id="PS51257">
    <property type="entry name" value="PROKAR_LIPOPROTEIN"/>
    <property type="match status" value="1"/>
</dbReference>
<feature type="signal peptide" evidence="9">
    <location>
        <begin position="1"/>
        <end position="17"/>
    </location>
</feature>
<keyword evidence="2 8" id="KW-0813">Transport</keyword>
<dbReference type="PANTHER" id="PTHR43112:SF3">
    <property type="entry name" value="FERREDOXIN-2, CHLOROPLASTIC"/>
    <property type="match status" value="1"/>
</dbReference>
<dbReference type="InterPro" id="IPR012675">
    <property type="entry name" value="Beta-grasp_dom_sf"/>
</dbReference>
<evidence type="ECO:0000256" key="1">
    <source>
        <dbReference type="ARBA" id="ARBA00007874"/>
    </source>
</evidence>
<dbReference type="VEuPathDB" id="CryptoDB:Vbra_16079"/>
<keyword evidence="6 8" id="KW-0408">Iron</keyword>
<dbReference type="GO" id="GO:0051537">
    <property type="term" value="F:2 iron, 2 sulfur cluster binding"/>
    <property type="evidence" value="ECO:0007669"/>
    <property type="project" value="UniProtKB-KW"/>
</dbReference>
<dbReference type="Gene3D" id="3.10.20.30">
    <property type="match status" value="1"/>
</dbReference>
<dbReference type="GO" id="GO:0046872">
    <property type="term" value="F:metal ion binding"/>
    <property type="evidence" value="ECO:0007669"/>
    <property type="project" value="UniProtKB-KW"/>
</dbReference>
<keyword evidence="4 8" id="KW-0479">Metal-binding</keyword>
<evidence type="ECO:0000256" key="9">
    <source>
        <dbReference type="SAM" id="SignalP"/>
    </source>
</evidence>
<reference evidence="11 12" key="1">
    <citation type="submission" date="2014-11" db="EMBL/GenBank/DDBJ databases">
        <authorList>
            <person name="Zhu J."/>
            <person name="Qi W."/>
            <person name="Song R."/>
        </authorList>
    </citation>
    <scope>NUCLEOTIDE SEQUENCE [LARGE SCALE GENOMIC DNA]</scope>
</reference>
<dbReference type="FunFam" id="3.10.20.30:FF:000014">
    <property type="entry name" value="Ferredoxin"/>
    <property type="match status" value="1"/>
</dbReference>
<evidence type="ECO:0000256" key="6">
    <source>
        <dbReference type="ARBA" id="ARBA00023004"/>
    </source>
</evidence>
<name>A0A0G4FSH6_VITBC</name>
<evidence type="ECO:0000256" key="3">
    <source>
        <dbReference type="ARBA" id="ARBA00022714"/>
    </source>
</evidence>
<keyword evidence="7 8" id="KW-0411">Iron-sulfur</keyword>
<keyword evidence="5 8" id="KW-0249">Electron transport</keyword>
<dbReference type="AlphaFoldDB" id="A0A0G4FSH6"/>
<comment type="function">
    <text evidence="8">Ferredoxins are iron-sulfur proteins that transfer electrons in a wide variety of metabolic reactions.</text>
</comment>
<evidence type="ECO:0000259" key="10">
    <source>
        <dbReference type="PROSITE" id="PS51085"/>
    </source>
</evidence>
<dbReference type="InParanoid" id="A0A0G4FSH6"/>
<dbReference type="InterPro" id="IPR036010">
    <property type="entry name" value="2Fe-2S_ferredoxin-like_sf"/>
</dbReference>
<dbReference type="FunCoup" id="A0A0G4FSH6">
    <property type="interactions" value="1"/>
</dbReference>
<protein>
    <recommendedName>
        <fullName evidence="8">Ferredoxin</fullName>
    </recommendedName>
</protein>
<dbReference type="InterPro" id="IPR001041">
    <property type="entry name" value="2Fe-2S_ferredoxin-type"/>
</dbReference>
<dbReference type="PROSITE" id="PS51085">
    <property type="entry name" value="2FE2S_FER_2"/>
    <property type="match status" value="1"/>
</dbReference>
<feature type="chain" id="PRO_5005189001" description="Ferredoxin" evidence="9">
    <location>
        <begin position="18"/>
        <end position="160"/>
    </location>
</feature>
<dbReference type="PhylomeDB" id="A0A0G4FSH6"/>
<dbReference type="PROSITE" id="PS00197">
    <property type="entry name" value="2FE2S_FER_1"/>
    <property type="match status" value="1"/>
</dbReference>
<dbReference type="GO" id="GO:0009055">
    <property type="term" value="F:electron transfer activity"/>
    <property type="evidence" value="ECO:0007669"/>
    <property type="project" value="InterPro"/>
</dbReference>
<dbReference type="NCBIfam" id="TIGR02008">
    <property type="entry name" value="fdx_plant"/>
    <property type="match status" value="1"/>
</dbReference>
<dbReference type="Pfam" id="PF00111">
    <property type="entry name" value="Fer2"/>
    <property type="match status" value="1"/>
</dbReference>
<dbReference type="InterPro" id="IPR010241">
    <property type="entry name" value="Fd_pln"/>
</dbReference>
<organism evidence="11 12">
    <name type="scientific">Vitrella brassicaformis (strain CCMP3155)</name>
    <dbReference type="NCBI Taxonomy" id="1169540"/>
    <lineage>
        <taxon>Eukaryota</taxon>
        <taxon>Sar</taxon>
        <taxon>Alveolata</taxon>
        <taxon>Colpodellida</taxon>
        <taxon>Vitrellaceae</taxon>
        <taxon>Vitrella</taxon>
    </lineage>
</organism>
<gene>
    <name evidence="11" type="ORF">Vbra_16079</name>
</gene>
<keyword evidence="3 8" id="KW-0001">2Fe-2S</keyword>
<comment type="similarity">
    <text evidence="1 8">Belongs to the 2Fe2S plant-type ferredoxin family.</text>
</comment>
<evidence type="ECO:0000313" key="11">
    <source>
        <dbReference type="EMBL" id="CEM17651.1"/>
    </source>
</evidence>
<evidence type="ECO:0000256" key="2">
    <source>
        <dbReference type="ARBA" id="ARBA00022448"/>
    </source>
</evidence>